<evidence type="ECO:0000256" key="3">
    <source>
        <dbReference type="ARBA" id="ARBA00022670"/>
    </source>
</evidence>
<evidence type="ECO:0000256" key="4">
    <source>
        <dbReference type="ARBA" id="ARBA00022692"/>
    </source>
</evidence>
<dbReference type="RefSeq" id="WP_080065230.1">
    <property type="nucleotide sequence ID" value="NZ_MZGX01000019.1"/>
</dbReference>
<keyword evidence="4 8" id="KW-0812">Transmembrane</keyword>
<evidence type="ECO:0000256" key="2">
    <source>
        <dbReference type="ARBA" id="ARBA00022654"/>
    </source>
</evidence>
<feature type="transmembrane region" description="Helical" evidence="8">
    <location>
        <begin position="55"/>
        <end position="73"/>
    </location>
</feature>
<dbReference type="AlphaFoldDB" id="A0A1V4SH79"/>
<reference evidence="9 10" key="1">
    <citation type="submission" date="2017-03" db="EMBL/GenBank/DDBJ databases">
        <title>Genome sequence of Clostridium hungatei DSM 14427.</title>
        <authorList>
            <person name="Poehlein A."/>
            <person name="Daniel R."/>
        </authorList>
    </citation>
    <scope>NUCLEOTIDE SEQUENCE [LARGE SCALE GENOMIC DNA]</scope>
    <source>
        <strain evidence="9 10">DSM 14427</strain>
    </source>
</reference>
<feature type="transmembrane region" description="Helical" evidence="8">
    <location>
        <begin position="80"/>
        <end position="98"/>
    </location>
</feature>
<evidence type="ECO:0000256" key="6">
    <source>
        <dbReference type="ARBA" id="ARBA00022989"/>
    </source>
</evidence>
<dbReference type="OrthoDB" id="2854767at2"/>
<feature type="transmembrane region" description="Helical" evidence="8">
    <location>
        <begin position="28"/>
        <end position="49"/>
    </location>
</feature>
<sequence length="207" mass="23447">MRFVQKWSYSCARHLALVLNENHNRRSVYYYGFYIVFGTLVKGIILISVALLLGILVPSLLIVLVLSSLRLVAGGYHFDTYGKCLLVSLILIVIAALITQHTYIYWSTAFIAVFVLLVFSVSFYMLAKYAPKDTPTKPITDPQAIKRFKKLSIAYLGILLIISCILLLYNLKMHVLAISFGVLFEIFSITPAGHSFFNKIRDSLSRR</sequence>
<dbReference type="EMBL" id="MZGX01000019">
    <property type="protein sequence ID" value="OPX43228.1"/>
    <property type="molecule type" value="Genomic_DNA"/>
</dbReference>
<feature type="transmembrane region" description="Helical" evidence="8">
    <location>
        <begin position="175"/>
        <end position="197"/>
    </location>
</feature>
<evidence type="ECO:0000256" key="8">
    <source>
        <dbReference type="SAM" id="Phobius"/>
    </source>
</evidence>
<dbReference type="Pfam" id="PF04647">
    <property type="entry name" value="AgrB"/>
    <property type="match status" value="1"/>
</dbReference>
<keyword evidence="6 8" id="KW-1133">Transmembrane helix</keyword>
<evidence type="ECO:0000256" key="1">
    <source>
        <dbReference type="ARBA" id="ARBA00022475"/>
    </source>
</evidence>
<evidence type="ECO:0000313" key="9">
    <source>
        <dbReference type="EMBL" id="OPX43228.1"/>
    </source>
</evidence>
<name>A0A1V4SH79_RUMHU</name>
<keyword evidence="10" id="KW-1185">Reference proteome</keyword>
<dbReference type="GO" id="GO:0016020">
    <property type="term" value="C:membrane"/>
    <property type="evidence" value="ECO:0007669"/>
    <property type="project" value="InterPro"/>
</dbReference>
<comment type="caution">
    <text evidence="9">The sequence shown here is derived from an EMBL/GenBank/DDBJ whole genome shotgun (WGS) entry which is preliminary data.</text>
</comment>
<dbReference type="GO" id="GO:0008233">
    <property type="term" value="F:peptidase activity"/>
    <property type="evidence" value="ECO:0007669"/>
    <property type="project" value="UniProtKB-KW"/>
</dbReference>
<gene>
    <name evidence="9" type="primary">agrB_3</name>
    <name evidence="9" type="ORF">CLHUN_27760</name>
</gene>
<evidence type="ECO:0000256" key="7">
    <source>
        <dbReference type="ARBA" id="ARBA00023136"/>
    </source>
</evidence>
<feature type="transmembrane region" description="Helical" evidence="8">
    <location>
        <begin position="148"/>
        <end position="169"/>
    </location>
</feature>
<dbReference type="GO" id="GO:0006508">
    <property type="term" value="P:proteolysis"/>
    <property type="evidence" value="ECO:0007669"/>
    <property type="project" value="UniProtKB-KW"/>
</dbReference>
<dbReference type="Proteomes" id="UP000191554">
    <property type="component" value="Unassembled WGS sequence"/>
</dbReference>
<feature type="transmembrane region" description="Helical" evidence="8">
    <location>
        <begin position="104"/>
        <end position="127"/>
    </location>
</feature>
<keyword evidence="7 8" id="KW-0472">Membrane</keyword>
<dbReference type="STRING" id="48256.CLHUN_27760"/>
<dbReference type="SMART" id="SM00793">
    <property type="entry name" value="AgrB"/>
    <property type="match status" value="1"/>
</dbReference>
<proteinExistence type="predicted"/>
<keyword evidence="1" id="KW-1003">Cell membrane</keyword>
<accession>A0A1V4SH79</accession>
<evidence type="ECO:0000256" key="5">
    <source>
        <dbReference type="ARBA" id="ARBA00022801"/>
    </source>
</evidence>
<keyword evidence="2" id="KW-0673">Quorum sensing</keyword>
<keyword evidence="5" id="KW-0378">Hydrolase</keyword>
<evidence type="ECO:0000313" key="10">
    <source>
        <dbReference type="Proteomes" id="UP000191554"/>
    </source>
</evidence>
<dbReference type="InterPro" id="IPR006741">
    <property type="entry name" value="AgrB"/>
</dbReference>
<dbReference type="GO" id="GO:0009372">
    <property type="term" value="P:quorum sensing"/>
    <property type="evidence" value="ECO:0007669"/>
    <property type="project" value="UniProtKB-KW"/>
</dbReference>
<organism evidence="9 10">
    <name type="scientific">Ruminiclostridium hungatei</name>
    <name type="common">Clostridium hungatei</name>
    <dbReference type="NCBI Taxonomy" id="48256"/>
    <lineage>
        <taxon>Bacteria</taxon>
        <taxon>Bacillati</taxon>
        <taxon>Bacillota</taxon>
        <taxon>Clostridia</taxon>
        <taxon>Eubacteriales</taxon>
        <taxon>Oscillospiraceae</taxon>
        <taxon>Ruminiclostridium</taxon>
    </lineage>
</organism>
<keyword evidence="3" id="KW-0645">Protease</keyword>
<protein>
    <submittedName>
        <fullName evidence="9">Accessory protein regulator protein B</fullName>
    </submittedName>
</protein>